<proteinExistence type="predicted"/>
<protein>
    <submittedName>
        <fullName evidence="1">Uncharacterized protein</fullName>
    </submittedName>
</protein>
<reference evidence="1" key="1">
    <citation type="journal article" date="2021" name="Proc. Natl. Acad. Sci. U.S.A.">
        <title>A Catalog of Tens of Thousands of Viruses from Human Metagenomes Reveals Hidden Associations with Chronic Diseases.</title>
        <authorList>
            <person name="Tisza M.J."/>
            <person name="Buck C.B."/>
        </authorList>
    </citation>
    <scope>NUCLEOTIDE SEQUENCE</scope>
    <source>
        <strain evidence="1">CtOZu12</strain>
    </source>
</reference>
<name>A0A8D9PEL2_9VIRU</name>
<organism evidence="1">
    <name type="scientific">Bacteriophage sp</name>
    <dbReference type="NCBI Taxonomy" id="38018"/>
    <lineage>
        <taxon>Viruses</taxon>
    </lineage>
</organism>
<dbReference type="EMBL" id="BK029940">
    <property type="protein sequence ID" value="DAD55779.1"/>
    <property type="molecule type" value="Genomic_DNA"/>
</dbReference>
<accession>A0A8D9PEL2</accession>
<sequence>MHGNYSMIDYGVKANAFYHYLIAYRQGVGSYKIYEDNFTNEDGTYSPAYASTKWDFWTICDIQETEEEGLYEKSGSVWKLAYNLDNGDLV</sequence>
<evidence type="ECO:0000313" key="1">
    <source>
        <dbReference type="EMBL" id="DAD55779.1"/>
    </source>
</evidence>